<organism evidence="1 2">
    <name type="scientific">Phytophthora rubi</name>
    <dbReference type="NCBI Taxonomy" id="129364"/>
    <lineage>
        <taxon>Eukaryota</taxon>
        <taxon>Sar</taxon>
        <taxon>Stramenopiles</taxon>
        <taxon>Oomycota</taxon>
        <taxon>Peronosporomycetes</taxon>
        <taxon>Peronosporales</taxon>
        <taxon>Peronosporaceae</taxon>
        <taxon>Phytophthora</taxon>
    </lineage>
</organism>
<reference evidence="1 2" key="1">
    <citation type="submission" date="2018-09" db="EMBL/GenBank/DDBJ databases">
        <title>Genomic investigation of the strawberry pathogen Phytophthora fragariae indicates pathogenicity is determined by transcriptional variation in three key races.</title>
        <authorList>
            <person name="Adams T.M."/>
            <person name="Armitage A.D."/>
            <person name="Sobczyk M.K."/>
            <person name="Bates H.J."/>
            <person name="Dunwell J.M."/>
            <person name="Nellist C.F."/>
            <person name="Harrison R.J."/>
        </authorList>
    </citation>
    <scope>NUCLEOTIDE SEQUENCE [LARGE SCALE GENOMIC DNA]</scope>
    <source>
        <strain evidence="1 2">SCRP249</strain>
    </source>
</reference>
<name>A0A6A3P8T3_9STRA</name>
<proteinExistence type="predicted"/>
<dbReference type="EMBL" id="QXFV01000097">
    <property type="protein sequence ID" value="KAE9050049.1"/>
    <property type="molecule type" value="Genomic_DNA"/>
</dbReference>
<evidence type="ECO:0000313" key="2">
    <source>
        <dbReference type="Proteomes" id="UP000429607"/>
    </source>
</evidence>
<sequence>MEDIVGSFVDLARAEIQRNDLVGSELIVLLKYTEERMYCNEFMVYDIDSPRFTTATVASFPRFTVPVEHPTDEGEAICGALIKSTTVGTTPATLLEQADNKLEEWLTCSVDWVQVAQQQPAMQSTTAEDLTPLLLVRPDGVVFWRVEAICEYVNILHWFRDYGSKRFPSSVALRRVWLRRSLSNAFQERVFSTGGGDFVMSNLRTRTENELAEMQVLLKHNRDEIKSATAM</sequence>
<gene>
    <name evidence="1" type="ORF">PR001_g2753</name>
</gene>
<evidence type="ECO:0008006" key="3">
    <source>
        <dbReference type="Google" id="ProtNLM"/>
    </source>
</evidence>
<dbReference type="AlphaFoldDB" id="A0A6A3P8T3"/>
<accession>A0A6A3P8T3</accession>
<evidence type="ECO:0000313" key="1">
    <source>
        <dbReference type="EMBL" id="KAE9050049.1"/>
    </source>
</evidence>
<comment type="caution">
    <text evidence="1">The sequence shown here is derived from an EMBL/GenBank/DDBJ whole genome shotgun (WGS) entry which is preliminary data.</text>
</comment>
<dbReference type="Proteomes" id="UP000429607">
    <property type="component" value="Unassembled WGS sequence"/>
</dbReference>
<protein>
    <recommendedName>
        <fullName evidence="3">HAT C-terminal dimerisation domain-containing protein</fullName>
    </recommendedName>
</protein>